<evidence type="ECO:0000259" key="1">
    <source>
        <dbReference type="Pfam" id="PF03108"/>
    </source>
</evidence>
<accession>A0A6D2IM42</accession>
<name>A0A6D2IM42_9BRAS</name>
<organism evidence="2 3">
    <name type="scientific">Microthlaspi erraticum</name>
    <dbReference type="NCBI Taxonomy" id="1685480"/>
    <lineage>
        <taxon>Eukaryota</taxon>
        <taxon>Viridiplantae</taxon>
        <taxon>Streptophyta</taxon>
        <taxon>Embryophyta</taxon>
        <taxon>Tracheophyta</taxon>
        <taxon>Spermatophyta</taxon>
        <taxon>Magnoliopsida</taxon>
        <taxon>eudicotyledons</taxon>
        <taxon>Gunneridae</taxon>
        <taxon>Pentapetalae</taxon>
        <taxon>rosids</taxon>
        <taxon>malvids</taxon>
        <taxon>Brassicales</taxon>
        <taxon>Brassicaceae</taxon>
        <taxon>Coluteocarpeae</taxon>
        <taxon>Microthlaspi</taxon>
    </lineage>
</organism>
<comment type="caution">
    <text evidence="2">The sequence shown here is derived from an EMBL/GenBank/DDBJ whole genome shotgun (WGS) entry which is preliminary data.</text>
</comment>
<dbReference type="PANTHER" id="PTHR31973">
    <property type="entry name" value="POLYPROTEIN, PUTATIVE-RELATED"/>
    <property type="match status" value="1"/>
</dbReference>
<dbReference type="EMBL" id="CACVBM020001050">
    <property type="protein sequence ID" value="CAA7026203.1"/>
    <property type="molecule type" value="Genomic_DNA"/>
</dbReference>
<dbReference type="OrthoDB" id="1109534at2759"/>
<proteinExistence type="predicted"/>
<dbReference type="Proteomes" id="UP000467841">
    <property type="component" value="Unassembled WGS sequence"/>
</dbReference>
<protein>
    <recommendedName>
        <fullName evidence="1">Transposase MuDR plant domain-containing protein</fullName>
    </recommendedName>
</protein>
<dbReference type="Pfam" id="PF03108">
    <property type="entry name" value="DBD_Tnp_Mut"/>
    <property type="match status" value="1"/>
</dbReference>
<keyword evidence="3" id="KW-1185">Reference proteome</keyword>
<dbReference type="InterPro" id="IPR004332">
    <property type="entry name" value="Transposase_MuDR"/>
</dbReference>
<sequence>MTESVILDVAYEGDDLFVGRVFKNKHDCKVKIVVHAINRRFSYKNERSNYDLVVVRCVPDACPWRAYVARMEDSEYFQVRTATLVHSCPVDVRSQFHHQATTSVISEIMRSRYAGSGRGPNPIGVIRAMLQEHSVNMSYWKAWRARELAIESVKGSDADSYSLPAYLHLLKAANSGTVASI</sequence>
<evidence type="ECO:0000313" key="3">
    <source>
        <dbReference type="Proteomes" id="UP000467841"/>
    </source>
</evidence>
<dbReference type="PANTHER" id="PTHR31973:SF113">
    <property type="entry name" value="PROTEIN FAR1-RELATED SEQUENCE 5-LIKE"/>
    <property type="match status" value="1"/>
</dbReference>
<evidence type="ECO:0000313" key="2">
    <source>
        <dbReference type="EMBL" id="CAA7026203.1"/>
    </source>
</evidence>
<feature type="domain" description="Transposase MuDR plant" evidence="1">
    <location>
        <begin position="15"/>
        <end position="79"/>
    </location>
</feature>
<dbReference type="AlphaFoldDB" id="A0A6D2IM42"/>
<reference evidence="2" key="1">
    <citation type="submission" date="2020-01" db="EMBL/GenBank/DDBJ databases">
        <authorList>
            <person name="Mishra B."/>
        </authorList>
    </citation>
    <scope>NUCLEOTIDE SEQUENCE [LARGE SCALE GENOMIC DNA]</scope>
</reference>
<gene>
    <name evidence="2" type="ORF">MERR_LOCUS13438</name>
</gene>